<evidence type="ECO:0000313" key="5">
    <source>
        <dbReference type="Proteomes" id="UP000683360"/>
    </source>
</evidence>
<dbReference type="Pfam" id="PF18701">
    <property type="entry name" value="DUF5641"/>
    <property type="match status" value="1"/>
</dbReference>
<gene>
    <name evidence="4" type="ORF">MEDL_21953</name>
</gene>
<dbReference type="InterPro" id="IPR040676">
    <property type="entry name" value="DUF5641"/>
</dbReference>
<sequence length="1124" mass="127687">MDTAETIDDLKQREHTMTEKGLELFHTTMDKHMKTLKRVSSKIDEHCFKITSGQKDHDTLELLKLSLEKYIKKSDDYISFLTHTKTAEATSELEEHTKFREDFVYKVEGLIRSSIAETTEFQPKSTLKEPSVKSHKKTSKKSLSKASLRSSNSSVLRQKAKISAETARKKLEFAQEESDLLTQKAEYEATCIIEKAKLAAKEKGLSARKEAAVAMAELNAIEEDETESESSDNGSEIVKIQLTKRYVEDQNKILSKENDKEKYISKPSQLDPSVPSFKPSNLLTTKETKHVKQEDVNNNFAMFLMKKDLLSSRIHKFDDCPENYVSWKDTFKRVVHEIGATATEELDLLLQYTGVNSRKQVISIKVANAGYPTSALERAWNRLDSRYGSPEKVETALKMKLSSMPKISYKDKNKLYELSDVLAEIQAVKEKPEYSALLSFYDTAVGVNPTISKLPAGLQSKWRDRAASYKRKHCVIFPPFTFFCDFVLEMAEVMNDPSFDFEFSGTSHEPRNRPTNRNVSVAKTEIVNNTNTPKCIIHKANHSLDDCRVFRQKTLDERRSLLKQHGICFRCCVSKHLRKDCHENIKCSECKGTSHTTAMHVFKIGSQDGIKSKPEASVSNYGEEKFTKEEVNSKCTEVCKGGVGKSCAKIVLLDILHAQKPNSRMRIYAIIDEQSNSSLVHGDILDYFGIEAESRQYSLSSCSGKVMMNGRRASGFVVQSLDGQILELPTLIECDMIPNNRNEIPTCDVAAYYQHLASIAQFIPPLDAEAKILLLIGRDLMQAHHVLDQKIGKPYQPYAQRLKLGWIIVGESCLDGAHIPKDASVLKTFIDVNGKSSVLEPCSSKFHVSDCEQDKHLFKITKDDDKPSLSIEDRRFLELMDTEMKRDDNSHNWIAPLPFKPNPDDATRNSISAVDLPNSLWLKGPNASFIDHIDEVPSSFPLVTPDEDCEVRILKTTVGKEVPFGIHRFENFSTWISLVRAVTTLKTKLRTIGFSQDKNRRQVTREESQHFILQAVQKEFFSDEISALSFGEPLHKDSKILNLSPYLDEFGLLRKWQQDRKNVQEGDVVLMCDKSLHRNEWPVGIIIKTHTSDDNRVRKVDVRLGKDRKTFTRPVNELIVLLPN</sequence>
<keyword evidence="5" id="KW-1185">Reference proteome</keyword>
<evidence type="ECO:0000256" key="1">
    <source>
        <dbReference type="SAM" id="Coils"/>
    </source>
</evidence>
<comment type="caution">
    <text evidence="4">The sequence shown here is derived from an EMBL/GenBank/DDBJ whole genome shotgun (WGS) entry which is preliminary data.</text>
</comment>
<keyword evidence="1" id="KW-0175">Coiled coil</keyword>
<protein>
    <recommendedName>
        <fullName evidence="3">DUF5641 domain-containing protein</fullName>
    </recommendedName>
</protein>
<evidence type="ECO:0000259" key="3">
    <source>
        <dbReference type="Pfam" id="PF18701"/>
    </source>
</evidence>
<feature type="domain" description="DUF5641" evidence="3">
    <location>
        <begin position="1046"/>
        <end position="1121"/>
    </location>
</feature>
<proteinExistence type="predicted"/>
<dbReference type="PANTHER" id="PTHR47331">
    <property type="entry name" value="PHD-TYPE DOMAIN-CONTAINING PROTEIN"/>
    <property type="match status" value="1"/>
</dbReference>
<evidence type="ECO:0000256" key="2">
    <source>
        <dbReference type="SAM" id="MobiDB-lite"/>
    </source>
</evidence>
<feature type="region of interest" description="Disordered" evidence="2">
    <location>
        <begin position="122"/>
        <end position="154"/>
    </location>
</feature>
<feature type="coiled-coil region" evidence="1">
    <location>
        <begin position="157"/>
        <end position="184"/>
    </location>
</feature>
<dbReference type="Proteomes" id="UP000683360">
    <property type="component" value="Unassembled WGS sequence"/>
</dbReference>
<accession>A0A8S3RHU3</accession>
<feature type="compositionally biased region" description="Low complexity" evidence="2">
    <location>
        <begin position="144"/>
        <end position="154"/>
    </location>
</feature>
<name>A0A8S3RHU3_MYTED</name>
<organism evidence="4 5">
    <name type="scientific">Mytilus edulis</name>
    <name type="common">Blue mussel</name>
    <dbReference type="NCBI Taxonomy" id="6550"/>
    <lineage>
        <taxon>Eukaryota</taxon>
        <taxon>Metazoa</taxon>
        <taxon>Spiralia</taxon>
        <taxon>Lophotrochozoa</taxon>
        <taxon>Mollusca</taxon>
        <taxon>Bivalvia</taxon>
        <taxon>Autobranchia</taxon>
        <taxon>Pteriomorphia</taxon>
        <taxon>Mytilida</taxon>
        <taxon>Mytiloidea</taxon>
        <taxon>Mytilidae</taxon>
        <taxon>Mytilinae</taxon>
        <taxon>Mytilus</taxon>
    </lineage>
</organism>
<reference evidence="4" key="1">
    <citation type="submission" date="2021-03" db="EMBL/GenBank/DDBJ databases">
        <authorList>
            <person name="Bekaert M."/>
        </authorList>
    </citation>
    <scope>NUCLEOTIDE SEQUENCE</scope>
</reference>
<feature type="compositionally biased region" description="Basic residues" evidence="2">
    <location>
        <begin position="133"/>
        <end position="143"/>
    </location>
</feature>
<dbReference type="AlphaFoldDB" id="A0A8S3RHU3"/>
<dbReference type="PANTHER" id="PTHR47331:SF6">
    <property type="entry name" value="DOUBLECORTIN DOMAIN-CONTAINING PROTEIN"/>
    <property type="match status" value="1"/>
</dbReference>
<dbReference type="OrthoDB" id="6152067at2759"/>
<evidence type="ECO:0000313" key="4">
    <source>
        <dbReference type="EMBL" id="CAG2207697.1"/>
    </source>
</evidence>
<dbReference type="EMBL" id="CAJPWZ010001087">
    <property type="protein sequence ID" value="CAG2207697.1"/>
    <property type="molecule type" value="Genomic_DNA"/>
</dbReference>